<dbReference type="EMBL" id="AP019697">
    <property type="protein sequence ID" value="BBK25134.1"/>
    <property type="molecule type" value="Genomic_DNA"/>
</dbReference>
<evidence type="ECO:0000313" key="1">
    <source>
        <dbReference type="EMBL" id="BBK25134.1"/>
    </source>
</evidence>
<name>A0A8D5A4Q0_9FIRM</name>
<proteinExistence type="predicted"/>
<gene>
    <name evidence="1" type="ORF">Dia5BBH33_10690</name>
</gene>
<dbReference type="Pfam" id="PF06949">
    <property type="entry name" value="DUF1292"/>
    <property type="match status" value="1"/>
</dbReference>
<reference evidence="2" key="1">
    <citation type="submission" date="2019-05" db="EMBL/GenBank/DDBJ databases">
        <title>Complete genome sequencing of Dialister sp. strain 5BBH33.</title>
        <authorList>
            <person name="Sakamoto M."/>
            <person name="Murakami T."/>
            <person name="Mori H."/>
        </authorList>
    </citation>
    <scope>NUCLEOTIDE SEQUENCE [LARGE SCALE GENOMIC DNA]</scope>
    <source>
        <strain evidence="2">5BBH33</strain>
    </source>
</reference>
<dbReference type="AlphaFoldDB" id="A0A8D5A4Q0"/>
<dbReference type="InterPro" id="IPR009711">
    <property type="entry name" value="UPF0473"/>
</dbReference>
<evidence type="ECO:0000313" key="2">
    <source>
        <dbReference type="Proteomes" id="UP000320585"/>
    </source>
</evidence>
<sequence>MENKTEESIIVTIDDTEGNSRDFVQDMVIPFDGKEFAVLVSIPESMDSEEEPDIILARIDKDQDGEVVYVSPTDEEYDAVAEIYNAM</sequence>
<dbReference type="OrthoDB" id="1624575at2"/>
<organism evidence="1 2">
    <name type="scientific">Dialister hominis</name>
    <dbReference type="NCBI Taxonomy" id="2582419"/>
    <lineage>
        <taxon>Bacteria</taxon>
        <taxon>Bacillati</taxon>
        <taxon>Bacillota</taxon>
        <taxon>Negativicutes</taxon>
        <taxon>Veillonellales</taxon>
        <taxon>Veillonellaceae</taxon>
        <taxon>Dialister</taxon>
    </lineage>
</organism>
<protein>
    <submittedName>
        <fullName evidence="1">Uncharacterized protein</fullName>
    </submittedName>
</protein>
<dbReference type="GeneID" id="92716284"/>
<dbReference type="Proteomes" id="UP000320585">
    <property type="component" value="Chromosome"/>
</dbReference>
<dbReference type="RefSeq" id="WP_022382961.1">
    <property type="nucleotide sequence ID" value="NZ_AP019697.1"/>
</dbReference>
<dbReference type="KEGG" id="dho:Dia5BBH33_10690"/>
<accession>A0A8D5A4Q0</accession>
<keyword evidence="2" id="KW-1185">Reference proteome</keyword>